<protein>
    <recommendedName>
        <fullName evidence="4">Secreted protein</fullName>
    </recommendedName>
</protein>
<proteinExistence type="predicted"/>
<reference evidence="2" key="1">
    <citation type="submission" date="2017-08" db="EMBL/GenBank/DDBJ databases">
        <authorList>
            <person name="Polle J.E."/>
            <person name="Barry K."/>
            <person name="Cushman J."/>
            <person name="Schmutz J."/>
            <person name="Tran D."/>
            <person name="Hathwaick L.T."/>
            <person name="Yim W.C."/>
            <person name="Jenkins J."/>
            <person name="Mckie-Krisberg Z.M."/>
            <person name="Prochnik S."/>
            <person name="Lindquist E."/>
            <person name="Dockter R.B."/>
            <person name="Adam C."/>
            <person name="Molina H."/>
            <person name="Bunkerborg J."/>
            <person name="Jin E."/>
            <person name="Buchheim M."/>
            <person name="Magnuson J."/>
        </authorList>
    </citation>
    <scope>NUCLEOTIDE SEQUENCE</scope>
    <source>
        <strain evidence="2">CCAP 19/18</strain>
    </source>
</reference>
<accession>A0ABQ7GGA0</accession>
<evidence type="ECO:0000313" key="2">
    <source>
        <dbReference type="EMBL" id="KAF5833623.1"/>
    </source>
</evidence>
<keyword evidence="3" id="KW-1185">Reference proteome</keyword>
<evidence type="ECO:0008006" key="4">
    <source>
        <dbReference type="Google" id="ProtNLM"/>
    </source>
</evidence>
<feature type="chain" id="PRO_5047008897" description="Secreted protein" evidence="1">
    <location>
        <begin position="25"/>
        <end position="110"/>
    </location>
</feature>
<evidence type="ECO:0000313" key="3">
    <source>
        <dbReference type="Proteomes" id="UP000815325"/>
    </source>
</evidence>
<comment type="caution">
    <text evidence="2">The sequence shown here is derived from an EMBL/GenBank/DDBJ whole genome shotgun (WGS) entry which is preliminary data.</text>
</comment>
<sequence length="110" mass="11229">MPPCALYASLRSLVCILCSPVCQAVLCSPVCQAVLCSPVCQAVLCSPVCLPAPCMPPCAALYASCAALYARPSGWGQSISTYTTCAHMHAHTGACTPLGACVVSVRAHAT</sequence>
<dbReference type="EMBL" id="MU069800">
    <property type="protein sequence ID" value="KAF5833623.1"/>
    <property type="molecule type" value="Genomic_DNA"/>
</dbReference>
<dbReference type="Proteomes" id="UP000815325">
    <property type="component" value="Unassembled WGS sequence"/>
</dbReference>
<keyword evidence="1" id="KW-0732">Signal</keyword>
<organism evidence="2 3">
    <name type="scientific">Dunaliella salina</name>
    <name type="common">Green alga</name>
    <name type="synonym">Protococcus salinus</name>
    <dbReference type="NCBI Taxonomy" id="3046"/>
    <lineage>
        <taxon>Eukaryota</taxon>
        <taxon>Viridiplantae</taxon>
        <taxon>Chlorophyta</taxon>
        <taxon>core chlorophytes</taxon>
        <taxon>Chlorophyceae</taxon>
        <taxon>CS clade</taxon>
        <taxon>Chlamydomonadales</taxon>
        <taxon>Dunaliellaceae</taxon>
        <taxon>Dunaliella</taxon>
    </lineage>
</organism>
<evidence type="ECO:0000256" key="1">
    <source>
        <dbReference type="SAM" id="SignalP"/>
    </source>
</evidence>
<name>A0ABQ7GGA0_DUNSA</name>
<feature type="signal peptide" evidence="1">
    <location>
        <begin position="1"/>
        <end position="24"/>
    </location>
</feature>
<gene>
    <name evidence="2" type="ORF">DUNSADRAFT_10001</name>
</gene>